<dbReference type="PATRIC" id="fig|1603606.3.peg.2062"/>
<dbReference type="Pfam" id="PF00691">
    <property type="entry name" value="OmpA"/>
    <property type="match status" value="1"/>
</dbReference>
<feature type="domain" description="OmpA-like" evidence="6">
    <location>
        <begin position="358"/>
        <end position="473"/>
    </location>
</feature>
<evidence type="ECO:0000256" key="3">
    <source>
        <dbReference type="ARBA" id="ARBA00023237"/>
    </source>
</evidence>
<keyword evidence="5" id="KW-0732">Signal</keyword>
<evidence type="ECO:0000313" key="7">
    <source>
        <dbReference type="EMBL" id="ALC16673.1"/>
    </source>
</evidence>
<dbReference type="Gene3D" id="3.30.1330.60">
    <property type="entry name" value="OmpA-like domain"/>
    <property type="match status" value="1"/>
</dbReference>
<dbReference type="Proteomes" id="UP000057158">
    <property type="component" value="Chromosome"/>
</dbReference>
<dbReference type="PROSITE" id="PS51123">
    <property type="entry name" value="OMPA_2"/>
    <property type="match status" value="1"/>
</dbReference>
<keyword evidence="3" id="KW-0998">Cell outer membrane</keyword>
<accession>A0A0M3QFU4</accession>
<dbReference type="KEGG" id="des:DSOUD_1902"/>
<dbReference type="RefSeq" id="WP_053550751.1">
    <property type="nucleotide sequence ID" value="NZ_CP010802.1"/>
</dbReference>
<dbReference type="InterPro" id="IPR006665">
    <property type="entry name" value="OmpA-like"/>
</dbReference>
<evidence type="ECO:0000256" key="1">
    <source>
        <dbReference type="ARBA" id="ARBA00004442"/>
    </source>
</evidence>
<evidence type="ECO:0000259" key="6">
    <source>
        <dbReference type="PROSITE" id="PS51123"/>
    </source>
</evidence>
<dbReference type="EMBL" id="CP010802">
    <property type="protein sequence ID" value="ALC16673.1"/>
    <property type="molecule type" value="Genomic_DNA"/>
</dbReference>
<name>A0A0M3QFU4_9BACT</name>
<dbReference type="SUPFAM" id="SSF103088">
    <property type="entry name" value="OmpA-like"/>
    <property type="match status" value="1"/>
</dbReference>
<evidence type="ECO:0000256" key="4">
    <source>
        <dbReference type="PROSITE-ProRule" id="PRU00473"/>
    </source>
</evidence>
<sequence>MKQSLSFILAWGLVLTCAGGVSAVPTPYGDTGLFTQPTAETLNAGNICLGIWTDHAAVDSGDSTTLPVSLTLGLGSFLEAYGSYPNLLFNGDEDQGNRGFANIGMKLRLIGRRSAPFKLAIDGQARKIVSDDPSADGLNSLSTRLIASLKPGRFGIHLNGGAVFNEQPSASLTQFEDQYVFGGGIEFSPTARLRLVIEGEALTEKVKGAPDAREALAGLQYFISPHLTLNVGGGMGFSDGSPDWRVLVGFSTCQGIGTYQKPIPKIVEAVDLAAEDEAKEPVRVVKVKTLTPLIAKQSPLIPVSMSKLEVPVDLPVAEVILTPEERLVIPDNDLHQPAAIAGPGPGTAEEPIRTVVYRKFRLSELTYGYDQWSLSEEGKRAISEVAEQLRNENKWFVIRIDGHTDSIASESYNEKLSLKRAISLGTYLVVHNGFDPSRVFVKGFGEREPMSSNATPEGRIANRRVEVLILLPKEEP</sequence>
<dbReference type="AlphaFoldDB" id="A0A0M3QFU4"/>
<dbReference type="PANTHER" id="PTHR30329">
    <property type="entry name" value="STATOR ELEMENT OF FLAGELLAR MOTOR COMPLEX"/>
    <property type="match status" value="1"/>
</dbReference>
<reference evidence="7 8" key="1">
    <citation type="submission" date="2015-07" db="EMBL/GenBank/DDBJ databases">
        <title>Isolation and Genomic Characterization of a Novel Halophilic Metal-Reducing Deltaproteobacterium from the Deep Subsurface.</title>
        <authorList>
            <person name="Badalamenti J.P."/>
            <person name="Summers Z.M."/>
            <person name="Gralnick J.A."/>
            <person name="Bond D.R."/>
        </authorList>
    </citation>
    <scope>NUCLEOTIDE SEQUENCE [LARGE SCALE GENOMIC DNA]</scope>
    <source>
        <strain evidence="7 8">WTL</strain>
    </source>
</reference>
<dbReference type="CDD" id="cd07185">
    <property type="entry name" value="OmpA_C-like"/>
    <property type="match status" value="1"/>
</dbReference>
<dbReference type="InterPro" id="IPR006664">
    <property type="entry name" value="OMP_bac"/>
</dbReference>
<feature type="signal peptide" evidence="5">
    <location>
        <begin position="1"/>
        <end position="23"/>
    </location>
</feature>
<gene>
    <name evidence="7" type="ORF">DSOUD_1902</name>
</gene>
<dbReference type="OrthoDB" id="5292153at2"/>
<dbReference type="STRING" id="1603606.DSOUD_1902"/>
<evidence type="ECO:0000256" key="5">
    <source>
        <dbReference type="SAM" id="SignalP"/>
    </source>
</evidence>
<dbReference type="PANTHER" id="PTHR30329:SF21">
    <property type="entry name" value="LIPOPROTEIN YIAD-RELATED"/>
    <property type="match status" value="1"/>
</dbReference>
<comment type="subcellular location">
    <subcellularLocation>
        <location evidence="1">Cell outer membrane</location>
    </subcellularLocation>
</comment>
<dbReference type="PRINTS" id="PR01021">
    <property type="entry name" value="OMPADOMAIN"/>
</dbReference>
<evidence type="ECO:0000313" key="8">
    <source>
        <dbReference type="Proteomes" id="UP000057158"/>
    </source>
</evidence>
<feature type="chain" id="PRO_5005787805" description="OmpA-like domain-containing protein" evidence="5">
    <location>
        <begin position="24"/>
        <end position="476"/>
    </location>
</feature>
<dbReference type="InterPro" id="IPR050330">
    <property type="entry name" value="Bact_OuterMem_StrucFunc"/>
</dbReference>
<dbReference type="GO" id="GO:0009279">
    <property type="term" value="C:cell outer membrane"/>
    <property type="evidence" value="ECO:0007669"/>
    <property type="project" value="UniProtKB-SubCell"/>
</dbReference>
<keyword evidence="8" id="KW-1185">Reference proteome</keyword>
<protein>
    <recommendedName>
        <fullName evidence="6">OmpA-like domain-containing protein</fullName>
    </recommendedName>
</protein>
<keyword evidence="2 4" id="KW-0472">Membrane</keyword>
<organism evidence="7 8">
    <name type="scientific">Desulfuromonas soudanensis</name>
    <dbReference type="NCBI Taxonomy" id="1603606"/>
    <lineage>
        <taxon>Bacteria</taxon>
        <taxon>Pseudomonadati</taxon>
        <taxon>Thermodesulfobacteriota</taxon>
        <taxon>Desulfuromonadia</taxon>
        <taxon>Desulfuromonadales</taxon>
        <taxon>Desulfuromonadaceae</taxon>
        <taxon>Desulfuromonas</taxon>
    </lineage>
</organism>
<dbReference type="InterPro" id="IPR036737">
    <property type="entry name" value="OmpA-like_sf"/>
</dbReference>
<proteinExistence type="predicted"/>
<evidence type="ECO:0000256" key="2">
    <source>
        <dbReference type="ARBA" id="ARBA00023136"/>
    </source>
</evidence>